<keyword evidence="4 5" id="KW-0560">Oxidoreductase</keyword>
<feature type="binding site" evidence="5">
    <location>
        <begin position="85"/>
        <end position="87"/>
    </location>
    <ligand>
        <name>substrate</name>
    </ligand>
</feature>
<dbReference type="GO" id="GO:0008616">
    <property type="term" value="P:tRNA queuosine(34) biosynthetic process"/>
    <property type="evidence" value="ECO:0007669"/>
    <property type="project" value="UniProtKB-UniRule"/>
</dbReference>
<dbReference type="GO" id="GO:0005737">
    <property type="term" value="C:cytoplasm"/>
    <property type="evidence" value="ECO:0007669"/>
    <property type="project" value="UniProtKB-SubCell"/>
</dbReference>
<dbReference type="GO" id="GO:0033739">
    <property type="term" value="F:preQ1 synthase activity"/>
    <property type="evidence" value="ECO:0007669"/>
    <property type="project" value="UniProtKB-UniRule"/>
</dbReference>
<dbReference type="OrthoDB" id="9789995at2"/>
<keyword evidence="3 5" id="KW-0521">NADP</keyword>
<dbReference type="AlphaFoldDB" id="A0A1N6S6I8"/>
<feature type="binding site" evidence="5">
    <location>
        <begin position="219"/>
        <end position="220"/>
    </location>
    <ligand>
        <name>substrate</name>
    </ligand>
</feature>
<feature type="binding site" evidence="5">
    <location>
        <begin position="248"/>
        <end position="249"/>
    </location>
    <ligand>
        <name>NADPH</name>
        <dbReference type="ChEBI" id="CHEBI:57783"/>
    </ligand>
</feature>
<dbReference type="PANTHER" id="PTHR34354">
    <property type="entry name" value="NADPH-DEPENDENT 7-CYANO-7-DEAZAGUANINE REDUCTASE"/>
    <property type="match status" value="1"/>
</dbReference>
<dbReference type="PIRSF" id="PIRSF004750">
    <property type="entry name" value="Nitrile_oxidored_YqcD_prd"/>
    <property type="match status" value="1"/>
</dbReference>
<comment type="catalytic activity">
    <reaction evidence="5">
        <text>7-aminomethyl-7-carbaguanine + 2 NADP(+) = 7-cyano-7-carbaguanine + 2 NADPH + 3 H(+)</text>
        <dbReference type="Rhea" id="RHEA:13409"/>
        <dbReference type="ChEBI" id="CHEBI:15378"/>
        <dbReference type="ChEBI" id="CHEBI:45075"/>
        <dbReference type="ChEBI" id="CHEBI:57783"/>
        <dbReference type="ChEBI" id="CHEBI:58349"/>
        <dbReference type="ChEBI" id="CHEBI:58703"/>
        <dbReference type="EC" id="1.7.1.13"/>
    </reaction>
</comment>
<feature type="active site" description="Proton donor" evidence="5">
    <location>
        <position position="187"/>
    </location>
</feature>
<dbReference type="Pfam" id="PF14489">
    <property type="entry name" value="QueF"/>
    <property type="match status" value="1"/>
</dbReference>
<organism evidence="7 8">
    <name type="scientific">Solilutibacter tolerans</name>
    <dbReference type="NCBI Taxonomy" id="1604334"/>
    <lineage>
        <taxon>Bacteria</taxon>
        <taxon>Pseudomonadati</taxon>
        <taxon>Pseudomonadota</taxon>
        <taxon>Gammaproteobacteria</taxon>
        <taxon>Lysobacterales</taxon>
        <taxon>Lysobacteraceae</taxon>
        <taxon>Solilutibacter</taxon>
    </lineage>
</organism>
<dbReference type="RefSeq" id="WP_076586210.1">
    <property type="nucleotide sequence ID" value="NZ_FTLW01000002.1"/>
</dbReference>
<gene>
    <name evidence="5" type="primary">queF</name>
    <name evidence="7" type="ORF">SAMN05421546_1199</name>
</gene>
<comment type="pathway">
    <text evidence="5">tRNA modification; tRNA-queuosine biosynthesis.</text>
</comment>
<feature type="active site" description="Thioimide intermediate" evidence="5">
    <location>
        <position position="180"/>
    </location>
</feature>
<dbReference type="SUPFAM" id="SSF55620">
    <property type="entry name" value="Tetrahydrobiopterin biosynthesis enzymes-like"/>
    <property type="match status" value="1"/>
</dbReference>
<dbReference type="InterPro" id="IPR016428">
    <property type="entry name" value="QueF_type2"/>
</dbReference>
<dbReference type="Pfam" id="PF14819">
    <property type="entry name" value="QueF_N"/>
    <property type="match status" value="1"/>
</dbReference>
<dbReference type="Gene3D" id="3.30.1130.10">
    <property type="match status" value="2"/>
</dbReference>
<dbReference type="InterPro" id="IPR029500">
    <property type="entry name" value="QueF"/>
</dbReference>
<dbReference type="NCBIfam" id="TIGR03138">
    <property type="entry name" value="QueF"/>
    <property type="match status" value="1"/>
</dbReference>
<evidence type="ECO:0000313" key="7">
    <source>
        <dbReference type="EMBL" id="SIQ36738.1"/>
    </source>
</evidence>
<name>A0A1N6S6I8_9GAMM</name>
<dbReference type="UniPathway" id="UPA00392"/>
<evidence type="ECO:0000259" key="6">
    <source>
        <dbReference type="Pfam" id="PF14819"/>
    </source>
</evidence>
<protein>
    <recommendedName>
        <fullName evidence="5">NADPH-dependent 7-cyano-7-deazaguanine reductase</fullName>
        <ecNumber evidence="5">1.7.1.13</ecNumber>
    </recommendedName>
    <alternativeName>
        <fullName evidence="5">7-cyano-7-carbaguanine reductase</fullName>
    </alternativeName>
    <alternativeName>
        <fullName evidence="5">NADPH-dependent nitrile oxidoreductase</fullName>
    </alternativeName>
    <alternativeName>
        <fullName evidence="5">PreQ(0) reductase</fullName>
    </alternativeName>
</protein>
<evidence type="ECO:0000256" key="1">
    <source>
        <dbReference type="ARBA" id="ARBA00022490"/>
    </source>
</evidence>
<comment type="function">
    <text evidence="5">Catalyzes the NADPH-dependent reduction of 7-cyano-7-deazaguanine (preQ0) to 7-aminomethyl-7-deazaguanine (preQ1).</text>
</comment>
<evidence type="ECO:0000256" key="2">
    <source>
        <dbReference type="ARBA" id="ARBA00022785"/>
    </source>
</evidence>
<dbReference type="EC" id="1.7.1.13" evidence="5"/>
<comment type="similarity">
    <text evidence="5">Belongs to the GTP cyclohydrolase I family. QueF type 2 subfamily.</text>
</comment>
<dbReference type="InterPro" id="IPR029139">
    <property type="entry name" value="QueF_N"/>
</dbReference>
<dbReference type="InterPro" id="IPR043133">
    <property type="entry name" value="GTP-CH-I_C/QueF"/>
</dbReference>
<dbReference type="PANTHER" id="PTHR34354:SF1">
    <property type="entry name" value="NADPH-DEPENDENT 7-CYANO-7-DEAZAGUANINE REDUCTASE"/>
    <property type="match status" value="1"/>
</dbReference>
<keyword evidence="2 5" id="KW-0671">Queuosine biosynthesis</keyword>
<comment type="subunit">
    <text evidence="5">Homodimer.</text>
</comment>
<evidence type="ECO:0000313" key="8">
    <source>
        <dbReference type="Proteomes" id="UP000241788"/>
    </source>
</evidence>
<accession>A0A1N6S6I8</accession>
<comment type="subcellular location">
    <subcellularLocation>
        <location evidence="5">Cytoplasm</location>
    </subcellularLocation>
</comment>
<proteinExistence type="inferred from homology"/>
<feature type="domain" description="NADPH-dependent 7-cyano-7-deazaguanine reductase N-terminal" evidence="6">
    <location>
        <begin position="18"/>
        <end position="126"/>
    </location>
</feature>
<dbReference type="STRING" id="1604334.SAMN05421546_1199"/>
<dbReference type="HAMAP" id="MF_00817">
    <property type="entry name" value="QueF_type2"/>
    <property type="match status" value="1"/>
</dbReference>
<dbReference type="EMBL" id="FTLW01000002">
    <property type="protein sequence ID" value="SIQ36738.1"/>
    <property type="molecule type" value="Genomic_DNA"/>
</dbReference>
<dbReference type="Proteomes" id="UP000241788">
    <property type="component" value="Unassembled WGS sequence"/>
</dbReference>
<sequence length="273" mass="30476">MGNFNTPADSQLGRETAYPDRYDPALLFPIPRAAARAQIGVDDQALPFTGHDGWNVYELSWLDLRGKPQVAVGRLTVPADSPHLIESKSLKLYLNSFNSERLADAESLQARIERDLSATAGAPVSMVFGLPGMGVIAGENIDFVDVDINEYGPPNARLLQADDSSHVNETLVSDLLKSNCPVTGQPDWATLSIDYRGPRIEREGLLKYLASYRDYREFHEQCVERIFIDLMTHCRLQSLSVQANYTRRGGVDINPWRGTPDRLPPPDLRVLRQ</sequence>
<evidence type="ECO:0000256" key="3">
    <source>
        <dbReference type="ARBA" id="ARBA00022857"/>
    </source>
</evidence>
<feature type="binding site" evidence="5">
    <location>
        <begin position="87"/>
        <end position="88"/>
    </location>
    <ligand>
        <name>NADPH</name>
        <dbReference type="ChEBI" id="CHEBI:57783"/>
    </ligand>
</feature>
<dbReference type="InterPro" id="IPR050084">
    <property type="entry name" value="NADPH_dep_7-cyano-7-deazaG_red"/>
</dbReference>
<reference evidence="8" key="1">
    <citation type="submission" date="2017-01" db="EMBL/GenBank/DDBJ databases">
        <authorList>
            <person name="Varghese N."/>
            <person name="Submissions S."/>
        </authorList>
    </citation>
    <scope>NUCLEOTIDE SEQUENCE [LARGE SCALE GENOMIC DNA]</scope>
    <source>
        <strain evidence="8">UM1</strain>
    </source>
</reference>
<keyword evidence="8" id="KW-1185">Reference proteome</keyword>
<keyword evidence="1 5" id="KW-0963">Cytoplasm</keyword>
<evidence type="ECO:0000256" key="4">
    <source>
        <dbReference type="ARBA" id="ARBA00023002"/>
    </source>
</evidence>
<evidence type="ECO:0000256" key="5">
    <source>
        <dbReference type="HAMAP-Rule" id="MF_00817"/>
    </source>
</evidence>